<dbReference type="PANTHER" id="PTHR42679:SF2">
    <property type="entry name" value="S-METHYL-5'-THIOADENOSINE PHOSPHORYLASE"/>
    <property type="match status" value="1"/>
</dbReference>
<keyword evidence="5" id="KW-1185">Reference proteome</keyword>
<dbReference type="GO" id="GO:0019509">
    <property type="term" value="P:L-methionine salvage from methylthioadenosine"/>
    <property type="evidence" value="ECO:0007669"/>
    <property type="project" value="TreeGrafter"/>
</dbReference>
<dbReference type="KEGG" id="ave:Arcve_1093"/>
<accession>F2KT73</accession>
<name>F2KT73_ARCVS</name>
<reference evidence="4 5" key="1">
    <citation type="submission" date="2011-03" db="EMBL/GenBank/DDBJ databases">
        <title>The complete genome of Archaeoglobus veneficus SNP6.</title>
        <authorList>
            <consortium name="US DOE Joint Genome Institute (JGI-PGF)"/>
            <person name="Lucas S."/>
            <person name="Copeland A."/>
            <person name="Lapidus A."/>
            <person name="Bruce D."/>
            <person name="Goodwin L."/>
            <person name="Pitluck S."/>
            <person name="Kyrpides N."/>
            <person name="Mavromatis K."/>
            <person name="Pagani I."/>
            <person name="Ivanova N."/>
            <person name="Mikhailova N."/>
            <person name="Lu M."/>
            <person name="Detter J.C."/>
            <person name="Tapia R."/>
            <person name="Han C."/>
            <person name="Land M."/>
            <person name="Hauser L."/>
            <person name="Markowitz V."/>
            <person name="Cheng J.-F."/>
            <person name="Hugenholtz P."/>
            <person name="Woyke T."/>
            <person name="Wu D."/>
            <person name="Spring S."/>
            <person name="Brambilla E."/>
            <person name="Klenk H.-P."/>
            <person name="Eisen J.A."/>
        </authorList>
    </citation>
    <scope>NUCLEOTIDE SEQUENCE [LARGE SCALE GENOMIC DNA]</scope>
    <source>
        <strain>SNP6</strain>
    </source>
</reference>
<dbReference type="InterPro" id="IPR010044">
    <property type="entry name" value="MTAP"/>
</dbReference>
<dbReference type="Proteomes" id="UP000008136">
    <property type="component" value="Chromosome"/>
</dbReference>
<dbReference type="PANTHER" id="PTHR42679">
    <property type="entry name" value="S-METHYL-5'-THIOADENOSINE PHOSPHORYLASE"/>
    <property type="match status" value="1"/>
</dbReference>
<dbReference type="GeneID" id="10394208"/>
<dbReference type="GO" id="GO:0005829">
    <property type="term" value="C:cytosol"/>
    <property type="evidence" value="ECO:0007669"/>
    <property type="project" value="TreeGrafter"/>
</dbReference>
<protein>
    <submittedName>
        <fullName evidence="4">Methylthioadenosine phosphorylase</fullName>
        <ecNumber evidence="4">2.4.2.28</ecNumber>
    </submittedName>
</protein>
<evidence type="ECO:0000256" key="2">
    <source>
        <dbReference type="ARBA" id="ARBA00022679"/>
    </source>
</evidence>
<dbReference type="Gene3D" id="3.40.50.1580">
    <property type="entry name" value="Nucleoside phosphorylase domain"/>
    <property type="match status" value="1"/>
</dbReference>
<sequence>MSFRYRRASKLIGIIGGTNILEIEVLRDVVEKKVETAYGTAEVDVGYIDDIKVALIQRHGKKQDKPPHVINHAANFAALKELGVEYVIGMGSVGCLREEIELPALIIPDDYIDFFSGATIFNNELVHITPGFDEEIREVLIRCARGADVNVIEKGVYFQSRGPRLETRAEIRVIKNWADCVGMTAAAEATIAKELGLKYAVICTMDNYAHGIKSEVVDYEEIRRRAKENAGLCLKVIEEAVRVIWNEYIDKGR</sequence>
<dbReference type="InterPro" id="IPR000845">
    <property type="entry name" value="Nucleoside_phosphorylase_d"/>
</dbReference>
<dbReference type="SUPFAM" id="SSF53167">
    <property type="entry name" value="Purine and uridine phosphorylases"/>
    <property type="match status" value="1"/>
</dbReference>
<evidence type="ECO:0000256" key="1">
    <source>
        <dbReference type="ARBA" id="ARBA00022676"/>
    </source>
</evidence>
<dbReference type="EMBL" id="CP002588">
    <property type="protein sequence ID" value="AEA47103.1"/>
    <property type="molecule type" value="Genomic_DNA"/>
</dbReference>
<dbReference type="AlphaFoldDB" id="F2KT73"/>
<dbReference type="GO" id="GO:0009116">
    <property type="term" value="P:nucleoside metabolic process"/>
    <property type="evidence" value="ECO:0007669"/>
    <property type="project" value="InterPro"/>
</dbReference>
<dbReference type="eggNOG" id="arCOG01327">
    <property type="taxonomic scope" value="Archaea"/>
</dbReference>
<evidence type="ECO:0000313" key="5">
    <source>
        <dbReference type="Proteomes" id="UP000008136"/>
    </source>
</evidence>
<dbReference type="EC" id="2.4.2.28" evidence="4"/>
<dbReference type="STRING" id="693661.Arcve_1093"/>
<dbReference type="Pfam" id="PF01048">
    <property type="entry name" value="PNP_UDP_1"/>
    <property type="match status" value="1"/>
</dbReference>
<evidence type="ECO:0000259" key="3">
    <source>
        <dbReference type="Pfam" id="PF01048"/>
    </source>
</evidence>
<proteinExistence type="predicted"/>
<dbReference type="GO" id="GO:0017061">
    <property type="term" value="F:S-methyl-5-thioadenosine phosphorylase activity"/>
    <property type="evidence" value="ECO:0007669"/>
    <property type="project" value="UniProtKB-EC"/>
</dbReference>
<organism evidence="4 5">
    <name type="scientific">Archaeoglobus veneficus (strain DSM 11195 / SNP6)</name>
    <dbReference type="NCBI Taxonomy" id="693661"/>
    <lineage>
        <taxon>Archaea</taxon>
        <taxon>Methanobacteriati</taxon>
        <taxon>Methanobacteriota</taxon>
        <taxon>Archaeoglobi</taxon>
        <taxon>Archaeoglobales</taxon>
        <taxon>Archaeoglobaceae</taxon>
        <taxon>Archaeoglobus</taxon>
    </lineage>
</organism>
<keyword evidence="2 4" id="KW-0808">Transferase</keyword>
<gene>
    <name evidence="4" type="ordered locus">Arcve_1093</name>
</gene>
<dbReference type="CDD" id="cd09010">
    <property type="entry name" value="MTAP_SsMTAPII_like_MTIP"/>
    <property type="match status" value="1"/>
</dbReference>
<dbReference type="HOGENOM" id="CLU_054456_0_2_2"/>
<feature type="domain" description="Nucleoside phosphorylase" evidence="3">
    <location>
        <begin position="12"/>
        <end position="242"/>
    </location>
</feature>
<evidence type="ECO:0000313" key="4">
    <source>
        <dbReference type="EMBL" id="AEA47103.1"/>
    </source>
</evidence>
<keyword evidence="1 4" id="KW-0328">Glycosyltransferase</keyword>
<dbReference type="InterPro" id="IPR035994">
    <property type="entry name" value="Nucleoside_phosphorylase_sf"/>
</dbReference>
<dbReference type="RefSeq" id="WP_013683767.1">
    <property type="nucleotide sequence ID" value="NC_015320.1"/>
</dbReference>